<evidence type="ECO:0000256" key="1">
    <source>
        <dbReference type="SAM" id="MobiDB-lite"/>
    </source>
</evidence>
<proteinExistence type="predicted"/>
<dbReference type="Pfam" id="PF13938">
    <property type="entry name" value="DUF4213"/>
    <property type="match status" value="1"/>
</dbReference>
<feature type="domain" description="DUF4213" evidence="3">
    <location>
        <begin position="264"/>
        <end position="343"/>
    </location>
</feature>
<dbReference type="Proteomes" id="UP000239089">
    <property type="component" value="Unassembled WGS sequence"/>
</dbReference>
<dbReference type="EMBL" id="NHSJ01000070">
    <property type="protein sequence ID" value="PPQ30884.1"/>
    <property type="molecule type" value="Genomic_DNA"/>
</dbReference>
<dbReference type="AlphaFoldDB" id="A0A2S6N8E8"/>
<dbReference type="SUPFAM" id="SSF159713">
    <property type="entry name" value="Dhaf3308-like"/>
    <property type="match status" value="1"/>
</dbReference>
<dbReference type="Gene3D" id="3.30.390.100">
    <property type="match status" value="1"/>
</dbReference>
<evidence type="ECO:0008006" key="6">
    <source>
        <dbReference type="Google" id="ProtNLM"/>
    </source>
</evidence>
<dbReference type="InterPro" id="IPR025251">
    <property type="entry name" value="DUF4213"/>
</dbReference>
<evidence type="ECO:0000313" key="4">
    <source>
        <dbReference type="EMBL" id="PPQ30884.1"/>
    </source>
</evidence>
<accession>A0A2S6N8E8</accession>
<sequence>MEAPQGEAAPQGHVSNQDHRNGLFHKSELTKTRSGASEMYISVKRTFAHERFRAAGRGGEAVDFQAFRRGSRLWPGACCSQITHSGLPMPETSHRPQMQSAAPAPTPAPIPAPAWLRPGVVVHDPSVIVDRLIVDFAAELRARGFVTQGFARQGAVVIGESPLSIDLSNGKTFVETPQAAEIHLARAIRDGADLFAVGRFPGCTDAARASKLPVGAGAGRGLPLLTTIAGGAIHHWHQFVRHEGSMIAPNRRALWEWWGAERLYDDLALGVAEVETRRIVCGPRWLMVEGPHGAGLAYLPRHPRELLPRLPELSKLSLRALAALCQSWNPLEAAVGVAALNAFYNRVDLDGASGNGVRGFRGAPGPVVVVGAFPGVDSILPDCAIIETDPRPGEYPVAAMESLLPGCGGAIVNSSALINRNLIRILRLARHRPVALIGPSTPLTPRLHDYGLAVLGGFVARDVEGLAQAVRAGAAPKDFSRFGRYIHLSDETSAPNKR</sequence>
<dbReference type="InterPro" id="IPR007161">
    <property type="entry name" value="DUF364"/>
</dbReference>
<feature type="domain" description="Putative heavy-metal chelation" evidence="2">
    <location>
        <begin position="365"/>
        <end position="487"/>
    </location>
</feature>
<comment type="caution">
    <text evidence="4">The sequence shown here is derived from an EMBL/GenBank/DDBJ whole genome shotgun (WGS) entry which is preliminary data.</text>
</comment>
<keyword evidence="5" id="KW-1185">Reference proteome</keyword>
<organism evidence="4 5">
    <name type="scientific">Rhodoblastus sphagnicola</name>
    <dbReference type="NCBI Taxonomy" id="333368"/>
    <lineage>
        <taxon>Bacteria</taxon>
        <taxon>Pseudomonadati</taxon>
        <taxon>Pseudomonadota</taxon>
        <taxon>Alphaproteobacteria</taxon>
        <taxon>Hyphomicrobiales</taxon>
        <taxon>Rhodoblastaceae</taxon>
        <taxon>Rhodoblastus</taxon>
    </lineage>
</organism>
<gene>
    <name evidence="4" type="ORF">CCR94_11045</name>
</gene>
<dbReference type="Pfam" id="PF04016">
    <property type="entry name" value="DUF364"/>
    <property type="match status" value="1"/>
</dbReference>
<evidence type="ECO:0000259" key="2">
    <source>
        <dbReference type="Pfam" id="PF04016"/>
    </source>
</evidence>
<protein>
    <recommendedName>
        <fullName evidence="6">DUF2478 domain-containing protein</fullName>
    </recommendedName>
</protein>
<feature type="region of interest" description="Disordered" evidence="1">
    <location>
        <begin position="1"/>
        <end position="30"/>
    </location>
</feature>
<feature type="compositionally biased region" description="Basic and acidic residues" evidence="1">
    <location>
        <begin position="16"/>
        <end position="30"/>
    </location>
</feature>
<evidence type="ECO:0000313" key="5">
    <source>
        <dbReference type="Proteomes" id="UP000239089"/>
    </source>
</evidence>
<reference evidence="4 5" key="1">
    <citation type="journal article" date="2018" name="Arch. Microbiol.">
        <title>New insights into the metabolic potential of the phototrophic purple bacterium Rhodopila globiformis DSM 161(T) from its draft genome sequence and evidence for a vanadium-dependent nitrogenase.</title>
        <authorList>
            <person name="Imhoff J.F."/>
            <person name="Rahn T."/>
            <person name="Kunzel S."/>
            <person name="Neulinger S.C."/>
        </authorList>
    </citation>
    <scope>NUCLEOTIDE SEQUENCE [LARGE SCALE GENOMIC DNA]</scope>
    <source>
        <strain evidence="4 5">DSM 16996</strain>
    </source>
</reference>
<evidence type="ECO:0000259" key="3">
    <source>
        <dbReference type="Pfam" id="PF13938"/>
    </source>
</evidence>
<dbReference type="Gene3D" id="3.40.50.11590">
    <property type="match status" value="1"/>
</dbReference>
<name>A0A2S6N8E8_9HYPH</name>